<organism evidence="9 10">
    <name type="scientific">Nesidiocoris tenuis</name>
    <dbReference type="NCBI Taxonomy" id="355587"/>
    <lineage>
        <taxon>Eukaryota</taxon>
        <taxon>Metazoa</taxon>
        <taxon>Ecdysozoa</taxon>
        <taxon>Arthropoda</taxon>
        <taxon>Hexapoda</taxon>
        <taxon>Insecta</taxon>
        <taxon>Pterygota</taxon>
        <taxon>Neoptera</taxon>
        <taxon>Paraneoptera</taxon>
        <taxon>Hemiptera</taxon>
        <taxon>Heteroptera</taxon>
        <taxon>Panheteroptera</taxon>
        <taxon>Cimicomorpha</taxon>
        <taxon>Miridae</taxon>
        <taxon>Dicyphina</taxon>
        <taxon>Nesidiocoris</taxon>
    </lineage>
</organism>
<dbReference type="PANTHER" id="PTHR24055">
    <property type="entry name" value="MITOGEN-ACTIVATED PROTEIN KINASE"/>
    <property type="match status" value="1"/>
</dbReference>
<proteinExistence type="inferred from homology"/>
<keyword evidence="5 6" id="KW-0067">ATP-binding</keyword>
<protein>
    <recommendedName>
        <fullName evidence="8">Protein kinase domain-containing protein</fullName>
    </recommendedName>
</protein>
<dbReference type="Proteomes" id="UP000479000">
    <property type="component" value="Unassembled WGS sequence"/>
</dbReference>
<dbReference type="InterPro" id="IPR008271">
    <property type="entry name" value="Ser/Thr_kinase_AS"/>
</dbReference>
<name>A0A6H5GDM5_9HEMI</name>
<evidence type="ECO:0000313" key="10">
    <source>
        <dbReference type="Proteomes" id="UP000479000"/>
    </source>
</evidence>
<evidence type="ECO:0000256" key="6">
    <source>
        <dbReference type="PROSITE-ProRule" id="PRU10141"/>
    </source>
</evidence>
<dbReference type="Gene3D" id="1.10.510.10">
    <property type="entry name" value="Transferase(Phosphotransferase) domain 1"/>
    <property type="match status" value="1"/>
</dbReference>
<keyword evidence="10" id="KW-1185">Reference proteome</keyword>
<evidence type="ECO:0000256" key="2">
    <source>
        <dbReference type="ARBA" id="ARBA00022679"/>
    </source>
</evidence>
<reference evidence="9 10" key="1">
    <citation type="submission" date="2020-02" db="EMBL/GenBank/DDBJ databases">
        <authorList>
            <person name="Ferguson B K."/>
        </authorList>
    </citation>
    <scope>NUCLEOTIDE SEQUENCE [LARGE SCALE GENOMIC DNA]</scope>
</reference>
<keyword evidence="3 6" id="KW-0547">Nucleotide-binding</keyword>
<dbReference type="SUPFAM" id="SSF56112">
    <property type="entry name" value="Protein kinase-like (PK-like)"/>
    <property type="match status" value="1"/>
</dbReference>
<dbReference type="Pfam" id="PF00069">
    <property type="entry name" value="Pkinase"/>
    <property type="match status" value="1"/>
</dbReference>
<evidence type="ECO:0000259" key="8">
    <source>
        <dbReference type="PROSITE" id="PS50011"/>
    </source>
</evidence>
<dbReference type="GO" id="GO:0005524">
    <property type="term" value="F:ATP binding"/>
    <property type="evidence" value="ECO:0007669"/>
    <property type="project" value="UniProtKB-UniRule"/>
</dbReference>
<dbReference type="FunFam" id="1.10.510.10:FF:000624">
    <property type="entry name" value="Mitogen-activated protein kinase"/>
    <property type="match status" value="1"/>
</dbReference>
<dbReference type="InterPro" id="IPR017441">
    <property type="entry name" value="Protein_kinase_ATP_BS"/>
</dbReference>
<keyword evidence="2" id="KW-0808">Transferase</keyword>
<dbReference type="EMBL" id="CADCXU010009051">
    <property type="protein sequence ID" value="CAA9999786.1"/>
    <property type="molecule type" value="Genomic_DNA"/>
</dbReference>
<dbReference type="PROSITE" id="PS00108">
    <property type="entry name" value="PROTEIN_KINASE_ST"/>
    <property type="match status" value="1"/>
</dbReference>
<dbReference type="SMART" id="SM00220">
    <property type="entry name" value="S_TKc"/>
    <property type="match status" value="1"/>
</dbReference>
<keyword evidence="1 7" id="KW-0723">Serine/threonine-protein kinase</keyword>
<dbReference type="OrthoDB" id="192887at2759"/>
<dbReference type="AlphaFoldDB" id="A0A6H5GDM5"/>
<keyword evidence="4" id="KW-0418">Kinase</keyword>
<gene>
    <name evidence="9" type="ORF">NTEN_LOCUS6038</name>
</gene>
<accession>A0A6H5GDM5</accession>
<sequence length="428" mass="48820">MSSVESKFTANSTKTRSTSTRDVELDVSIHRSYFVHHLVGKGAYGSVWKAEHRYNKRTVAVKKLDNCFGNSTDAKRVFREINCLNWFRGHPNIVRLFQIHKASNHRDLYLTFEYMEIDLEKMLKKGPPLTEDCIMYMTYQILAALHYMHSGGVVHRDLKPANILVNQHYEIKLADFGLSRRLPVAGLDSTTAPLTEYVATRWYRPPELLISTTVRYTSAIDMWALGCIIAEMYTRTPLFPGSTALNQLELILRTIPPPNKADCDDLVDEARRDSLVGFLCDWRPRETKTLRTIMPNSVDVKALDLTLRLLVFSPKRRLTAFLALEHGFFNRMGIPAQEKPPVVDPRRIIWPANLEDDVTYPAEVYRKHIYRIIDGNHAILAPRIFLPTLYGWMATLPPTTSDDGTSAGKSAFDCTYKLNHIKSETSGA</sequence>
<evidence type="ECO:0000256" key="5">
    <source>
        <dbReference type="ARBA" id="ARBA00022840"/>
    </source>
</evidence>
<dbReference type="PROSITE" id="PS00107">
    <property type="entry name" value="PROTEIN_KINASE_ATP"/>
    <property type="match status" value="1"/>
</dbReference>
<dbReference type="GO" id="GO:0004674">
    <property type="term" value="F:protein serine/threonine kinase activity"/>
    <property type="evidence" value="ECO:0007669"/>
    <property type="project" value="UniProtKB-KW"/>
</dbReference>
<comment type="similarity">
    <text evidence="7">Belongs to the protein kinase superfamily.</text>
</comment>
<evidence type="ECO:0000256" key="1">
    <source>
        <dbReference type="ARBA" id="ARBA00022527"/>
    </source>
</evidence>
<evidence type="ECO:0000256" key="4">
    <source>
        <dbReference type="ARBA" id="ARBA00022777"/>
    </source>
</evidence>
<feature type="domain" description="Protein kinase" evidence="8">
    <location>
        <begin position="33"/>
        <end position="329"/>
    </location>
</feature>
<evidence type="ECO:0000256" key="7">
    <source>
        <dbReference type="RuleBase" id="RU000304"/>
    </source>
</evidence>
<dbReference type="InterPro" id="IPR000719">
    <property type="entry name" value="Prot_kinase_dom"/>
</dbReference>
<dbReference type="InterPro" id="IPR050117">
    <property type="entry name" value="MAPK"/>
</dbReference>
<evidence type="ECO:0000256" key="3">
    <source>
        <dbReference type="ARBA" id="ARBA00022741"/>
    </source>
</evidence>
<dbReference type="PROSITE" id="PS50011">
    <property type="entry name" value="PROTEIN_KINASE_DOM"/>
    <property type="match status" value="1"/>
</dbReference>
<dbReference type="InterPro" id="IPR011009">
    <property type="entry name" value="Kinase-like_dom_sf"/>
</dbReference>
<evidence type="ECO:0000313" key="9">
    <source>
        <dbReference type="EMBL" id="CAA9999786.1"/>
    </source>
</evidence>
<dbReference type="Gene3D" id="3.30.200.20">
    <property type="entry name" value="Phosphorylase Kinase, domain 1"/>
    <property type="match status" value="1"/>
</dbReference>
<feature type="binding site" evidence="6">
    <location>
        <position position="63"/>
    </location>
    <ligand>
        <name>ATP</name>
        <dbReference type="ChEBI" id="CHEBI:30616"/>
    </ligand>
</feature>